<protein>
    <recommendedName>
        <fullName evidence="4">Secreted protein</fullName>
    </recommendedName>
</protein>
<evidence type="ECO:0008006" key="4">
    <source>
        <dbReference type="Google" id="ProtNLM"/>
    </source>
</evidence>
<proteinExistence type="predicted"/>
<feature type="region of interest" description="Disordered" evidence="1">
    <location>
        <begin position="57"/>
        <end position="81"/>
    </location>
</feature>
<accession>A0ABW3Q9N1</accession>
<dbReference type="EMBL" id="JBHTKX010000001">
    <property type="protein sequence ID" value="MFD1129381.1"/>
    <property type="molecule type" value="Genomic_DNA"/>
</dbReference>
<sequence length="81" mass="9011">MLRSIELVGWLMEAVCAKVSSIVLVREWHRIEELNKEAIPVQIRTLTLLPITFRSLRKGSQPRPVPSSSSIGKGSLEKSGV</sequence>
<reference evidence="3" key="1">
    <citation type="journal article" date="2019" name="Int. J. Syst. Evol. Microbiol.">
        <title>The Global Catalogue of Microorganisms (GCM) 10K type strain sequencing project: providing services to taxonomists for standard genome sequencing and annotation.</title>
        <authorList>
            <consortium name="The Broad Institute Genomics Platform"/>
            <consortium name="The Broad Institute Genome Sequencing Center for Infectious Disease"/>
            <person name="Wu L."/>
            <person name="Ma J."/>
        </authorList>
    </citation>
    <scope>NUCLEOTIDE SEQUENCE [LARGE SCALE GENOMIC DNA]</scope>
    <source>
        <strain evidence="3">CCUG 53519</strain>
    </source>
</reference>
<name>A0ABW3Q9N1_9BACL</name>
<comment type="caution">
    <text evidence="2">The sequence shown here is derived from an EMBL/GenBank/DDBJ whole genome shotgun (WGS) entry which is preliminary data.</text>
</comment>
<keyword evidence="3" id="KW-1185">Reference proteome</keyword>
<dbReference type="Proteomes" id="UP001597169">
    <property type="component" value="Unassembled WGS sequence"/>
</dbReference>
<organism evidence="2 3">
    <name type="scientific">Paenibacillus provencensis</name>
    <dbReference type="NCBI Taxonomy" id="441151"/>
    <lineage>
        <taxon>Bacteria</taxon>
        <taxon>Bacillati</taxon>
        <taxon>Bacillota</taxon>
        <taxon>Bacilli</taxon>
        <taxon>Bacillales</taxon>
        <taxon>Paenibacillaceae</taxon>
        <taxon>Paenibacillus</taxon>
    </lineage>
</organism>
<evidence type="ECO:0000313" key="2">
    <source>
        <dbReference type="EMBL" id="MFD1129381.1"/>
    </source>
</evidence>
<gene>
    <name evidence="2" type="ORF">ACFQ3J_14500</name>
</gene>
<dbReference type="RefSeq" id="WP_251582326.1">
    <property type="nucleotide sequence ID" value="NZ_JBHTKX010000001.1"/>
</dbReference>
<evidence type="ECO:0000256" key="1">
    <source>
        <dbReference type="SAM" id="MobiDB-lite"/>
    </source>
</evidence>
<evidence type="ECO:0000313" key="3">
    <source>
        <dbReference type="Proteomes" id="UP001597169"/>
    </source>
</evidence>